<organism evidence="10 11">
    <name type="scientific">Oldenlandia corymbosa var. corymbosa</name>
    <dbReference type="NCBI Taxonomy" id="529605"/>
    <lineage>
        <taxon>Eukaryota</taxon>
        <taxon>Viridiplantae</taxon>
        <taxon>Streptophyta</taxon>
        <taxon>Embryophyta</taxon>
        <taxon>Tracheophyta</taxon>
        <taxon>Spermatophyta</taxon>
        <taxon>Magnoliopsida</taxon>
        <taxon>eudicotyledons</taxon>
        <taxon>Gunneridae</taxon>
        <taxon>Pentapetalae</taxon>
        <taxon>asterids</taxon>
        <taxon>lamiids</taxon>
        <taxon>Gentianales</taxon>
        <taxon>Rubiaceae</taxon>
        <taxon>Rubioideae</taxon>
        <taxon>Spermacoceae</taxon>
        <taxon>Hedyotis-Oldenlandia complex</taxon>
        <taxon>Oldenlandia</taxon>
    </lineage>
</organism>
<dbReference type="GO" id="GO:0022857">
    <property type="term" value="F:transmembrane transporter activity"/>
    <property type="evidence" value="ECO:0007669"/>
    <property type="project" value="InterPro"/>
</dbReference>
<name>A0AAV1ECH3_OLDCO</name>
<evidence type="ECO:0000256" key="1">
    <source>
        <dbReference type="ARBA" id="ARBA00004141"/>
    </source>
</evidence>
<feature type="transmembrane region" description="Helical" evidence="8">
    <location>
        <begin position="1036"/>
        <end position="1061"/>
    </location>
</feature>
<feature type="domain" description="Retrotransposon gag" evidence="9">
    <location>
        <begin position="128"/>
        <end position="225"/>
    </location>
</feature>
<comment type="similarity">
    <text evidence="2">Belongs to the major facilitator superfamily. Proton-dependent oligopeptide transporter (POT/PTR) (TC 2.A.17) family.</text>
</comment>
<dbReference type="SUPFAM" id="SSF103473">
    <property type="entry name" value="MFS general substrate transporter"/>
    <property type="match status" value="1"/>
</dbReference>
<dbReference type="InterPro" id="IPR036259">
    <property type="entry name" value="MFS_trans_sf"/>
</dbReference>
<dbReference type="GO" id="GO:0005524">
    <property type="term" value="F:ATP binding"/>
    <property type="evidence" value="ECO:0007669"/>
    <property type="project" value="InterPro"/>
</dbReference>
<feature type="compositionally biased region" description="Basic and acidic residues" evidence="7">
    <location>
        <begin position="315"/>
        <end position="324"/>
    </location>
</feature>
<feature type="transmembrane region" description="Helical" evidence="8">
    <location>
        <begin position="743"/>
        <end position="760"/>
    </location>
</feature>
<proteinExistence type="inferred from homology"/>
<keyword evidence="4 8" id="KW-1133">Transmembrane helix</keyword>
<feature type="compositionally biased region" description="Polar residues" evidence="7">
    <location>
        <begin position="300"/>
        <end position="310"/>
    </location>
</feature>
<dbReference type="PANTHER" id="PTHR11654">
    <property type="entry name" value="OLIGOPEPTIDE TRANSPORTER-RELATED"/>
    <property type="match status" value="1"/>
</dbReference>
<evidence type="ECO:0000256" key="4">
    <source>
        <dbReference type="ARBA" id="ARBA00022989"/>
    </source>
</evidence>
<dbReference type="EMBL" id="OX459126">
    <property type="protein sequence ID" value="CAI9117371.1"/>
    <property type="molecule type" value="Genomic_DNA"/>
</dbReference>
<evidence type="ECO:0000256" key="5">
    <source>
        <dbReference type="ARBA" id="ARBA00023136"/>
    </source>
</evidence>
<feature type="transmembrane region" description="Helical" evidence="8">
    <location>
        <begin position="951"/>
        <end position="972"/>
    </location>
</feature>
<gene>
    <name evidence="10" type="ORF">OLC1_LOCUS23445</name>
</gene>
<comment type="subcellular location">
    <subcellularLocation>
        <location evidence="1">Membrane</location>
        <topology evidence="1">Multi-pass membrane protein</topology>
    </subcellularLocation>
</comment>
<dbReference type="Pfam" id="PF03732">
    <property type="entry name" value="Retrotrans_gag"/>
    <property type="match status" value="1"/>
</dbReference>
<evidence type="ECO:0000259" key="9">
    <source>
        <dbReference type="Pfam" id="PF03732"/>
    </source>
</evidence>
<evidence type="ECO:0000313" key="10">
    <source>
        <dbReference type="EMBL" id="CAI9117371.1"/>
    </source>
</evidence>
<evidence type="ECO:0000256" key="2">
    <source>
        <dbReference type="ARBA" id="ARBA00005982"/>
    </source>
</evidence>
<accession>A0AAV1ECH3</accession>
<dbReference type="InterPro" id="IPR036565">
    <property type="entry name" value="Mur-like_cat_sf"/>
</dbReference>
<feature type="transmembrane region" description="Helical" evidence="8">
    <location>
        <begin position="1005"/>
        <end position="1024"/>
    </location>
</feature>
<reference evidence="10" key="1">
    <citation type="submission" date="2023-03" db="EMBL/GenBank/DDBJ databases">
        <authorList>
            <person name="Julca I."/>
        </authorList>
    </citation>
    <scope>NUCLEOTIDE SEQUENCE</scope>
</reference>
<feature type="region of interest" description="Disordered" evidence="7">
    <location>
        <begin position="290"/>
        <end position="324"/>
    </location>
</feature>
<dbReference type="InterPro" id="IPR005162">
    <property type="entry name" value="Retrotrans_gag_dom"/>
</dbReference>
<dbReference type="InterPro" id="IPR000109">
    <property type="entry name" value="POT_fam"/>
</dbReference>
<evidence type="ECO:0000256" key="6">
    <source>
        <dbReference type="ARBA" id="ARBA00044504"/>
    </source>
</evidence>
<feature type="transmembrane region" description="Helical" evidence="8">
    <location>
        <begin position="1081"/>
        <end position="1100"/>
    </location>
</feature>
<dbReference type="AlphaFoldDB" id="A0AAV1ECH3"/>
<evidence type="ECO:0000256" key="7">
    <source>
        <dbReference type="SAM" id="MobiDB-lite"/>
    </source>
</evidence>
<feature type="transmembrane region" description="Helical" evidence="8">
    <location>
        <begin position="701"/>
        <end position="723"/>
    </location>
</feature>
<dbReference type="SUPFAM" id="SSF53623">
    <property type="entry name" value="MurD-like peptide ligases, catalytic domain"/>
    <property type="match status" value="1"/>
</dbReference>
<sequence>MSSGVAGCTQVASKSVEGRMEAQVQLMKSQIDYLHDALAEVKEANRDLSQMLSNQQDKVMVSFEKIAENLRVLCDRFEVKQVPSYVGMLQVSLPLFYDCHRDYDTWEKSIENLLVLLNIEKESEKIVLAVGCFCSSALNWWKLVSNIYSHHLYRNLDDWHDLRNALQERYAGTNTFDKAKVKLLNFKQNDRSVQTYFEELEGVFLSLGVDENDYMLTDRFHYGLDKGYKQHPKIRRQSRLYEAYYAALEVEREPDTSCGRNGPIEDQWAGVTFLNTDAESSLEQPLRLDKLDQRPPGASSLGQAASTPTPAGQLRQKDFNKQTRPIKEERMDLDYLCDRELVQKSYDQDDENVINFGVQTKGDDSLMEISAQEYQRSLTVGLDKLWGKEGGENGLGKSVTSPFDEAMEALSSLITKWSRADKRNKAQLALLRSLYYAIMASIHGFSLHRTSMIFKKDLDWMGEEYVSKELPMPTYFRFLALLAFKIFEQVDVAILEVGLGGRFDAPNVRGVPTFTAPQPDEAMLVLEGRASELDVPLQVTTTLDPNLLNGSNLGLEGENQYVNVVALCSTWLEKTGNAVVDYLKMLGLTTASMQGRAQIVPDHVAESGSSGDLLFYLDGAHSPESMDVCAKWFSTAIKEDHEPKNGVLTKSQLSHIMFRIAIRMVLETIQCRAWLRSKLMIFGSGFYLLHCSSILDFISCLIVKIVFVVLGLSLLTILQFIPILKPCNHVENHCNRDPKVHEIIFFIGLYFLALGTGGYLPNLQDFGADQFDENHSKERITTRKRKPEGSPLVSISHFLIAALTTRKLPHPSSTDMLYEMCESHNLHGRLLCHTNSLSCLDKAAIVEDNDKQISTRRLATIIMVEETKLVFNLFPIRLTSVIFGVSLAQSPTFFIKQSSMMNRTIGNKFEIPPPSFGTVGPLTTLLAIAFDEKILTPALRKAKGDERGLKFFQTIGIGMIFPILGMAVSALVERKRLGLAEEEVEQGNQTGQTLPMNVFWILPQYMIFGIADTFFLVGLQEFFYEQAPESMRSLGVAFLCSALGVGNFVSGFIISIIAHITEKLGTSWFGKDLNSSRLDKFYSLMTIISVVNLRMCVFFAKRQMYKNVKNKMSVDDKITDLDDDDQDSIVNVMESFTNSGSIQDEVLK</sequence>
<comment type="similarity">
    <text evidence="6">Belongs to the major facilitator superfamily. Phosphate:H(+) symporter (TC 2.A.1.9) family.</text>
</comment>
<keyword evidence="5 8" id="KW-0472">Membrane</keyword>
<keyword evidence="11" id="KW-1185">Reference proteome</keyword>
<dbReference type="Pfam" id="PF00854">
    <property type="entry name" value="PTR2"/>
    <property type="match status" value="2"/>
</dbReference>
<evidence type="ECO:0000313" key="11">
    <source>
        <dbReference type="Proteomes" id="UP001161247"/>
    </source>
</evidence>
<dbReference type="Proteomes" id="UP001161247">
    <property type="component" value="Chromosome 9"/>
</dbReference>
<dbReference type="Gene3D" id="3.40.1190.10">
    <property type="entry name" value="Mur-like, catalytic domain"/>
    <property type="match status" value="1"/>
</dbReference>
<protein>
    <submittedName>
        <fullName evidence="10">OLC1v1018751C1</fullName>
    </submittedName>
</protein>
<keyword evidence="3 8" id="KW-0812">Transmembrane</keyword>
<evidence type="ECO:0000256" key="3">
    <source>
        <dbReference type="ARBA" id="ARBA00022692"/>
    </source>
</evidence>
<dbReference type="GO" id="GO:0016020">
    <property type="term" value="C:membrane"/>
    <property type="evidence" value="ECO:0007669"/>
    <property type="project" value="UniProtKB-SubCell"/>
</dbReference>
<evidence type="ECO:0000256" key="8">
    <source>
        <dbReference type="SAM" id="Phobius"/>
    </source>
</evidence>
<dbReference type="Gene3D" id="1.20.1250.20">
    <property type="entry name" value="MFS general substrate transporter like domains"/>
    <property type="match status" value="2"/>
</dbReference>
<feature type="transmembrane region" description="Helical" evidence="8">
    <location>
        <begin position="869"/>
        <end position="891"/>
    </location>
</feature>